<proteinExistence type="predicted"/>
<evidence type="ECO:0000313" key="1">
    <source>
        <dbReference type="EMBL" id="KAL0401293.1"/>
    </source>
</evidence>
<sequence length="126" mass="13880">MNMGVAILIANPVGKFFDIEMDEAGCSQGATLRIHIGIVVNTPLKRAIPLLSSMGDKLLVHLTHDRLPNFCFLCGRLRYIDKYYALQFEESFTDPGALPSGLWLRAVAPVRSRAKVISGMVLPVSH</sequence>
<accession>A0AAW2T935</accession>
<reference evidence="1" key="1">
    <citation type="submission" date="2020-06" db="EMBL/GenBank/DDBJ databases">
        <authorList>
            <person name="Li T."/>
            <person name="Hu X."/>
            <person name="Zhang T."/>
            <person name="Song X."/>
            <person name="Zhang H."/>
            <person name="Dai N."/>
            <person name="Sheng W."/>
            <person name="Hou X."/>
            <person name="Wei L."/>
        </authorList>
    </citation>
    <scope>NUCLEOTIDE SEQUENCE</scope>
    <source>
        <strain evidence="1">KEN1</strain>
        <tissue evidence="1">Leaf</tissue>
    </source>
</reference>
<reference evidence="1" key="2">
    <citation type="journal article" date="2024" name="Plant">
        <title>Genomic evolution and insights into agronomic trait innovations of Sesamum species.</title>
        <authorList>
            <person name="Miao H."/>
            <person name="Wang L."/>
            <person name="Qu L."/>
            <person name="Liu H."/>
            <person name="Sun Y."/>
            <person name="Le M."/>
            <person name="Wang Q."/>
            <person name="Wei S."/>
            <person name="Zheng Y."/>
            <person name="Lin W."/>
            <person name="Duan Y."/>
            <person name="Cao H."/>
            <person name="Xiong S."/>
            <person name="Wang X."/>
            <person name="Wei L."/>
            <person name="Li C."/>
            <person name="Ma Q."/>
            <person name="Ju M."/>
            <person name="Zhao R."/>
            <person name="Li G."/>
            <person name="Mu C."/>
            <person name="Tian Q."/>
            <person name="Mei H."/>
            <person name="Zhang T."/>
            <person name="Gao T."/>
            <person name="Zhang H."/>
        </authorList>
    </citation>
    <scope>NUCLEOTIDE SEQUENCE</scope>
    <source>
        <strain evidence="1">KEN1</strain>
    </source>
</reference>
<protein>
    <recommendedName>
        <fullName evidence="2">Zinc knuckle CX2CX4HX4C domain-containing protein</fullName>
    </recommendedName>
</protein>
<organism evidence="1">
    <name type="scientific">Sesamum latifolium</name>
    <dbReference type="NCBI Taxonomy" id="2727402"/>
    <lineage>
        <taxon>Eukaryota</taxon>
        <taxon>Viridiplantae</taxon>
        <taxon>Streptophyta</taxon>
        <taxon>Embryophyta</taxon>
        <taxon>Tracheophyta</taxon>
        <taxon>Spermatophyta</taxon>
        <taxon>Magnoliopsida</taxon>
        <taxon>eudicotyledons</taxon>
        <taxon>Gunneridae</taxon>
        <taxon>Pentapetalae</taxon>
        <taxon>asterids</taxon>
        <taxon>lamiids</taxon>
        <taxon>Lamiales</taxon>
        <taxon>Pedaliaceae</taxon>
        <taxon>Sesamum</taxon>
    </lineage>
</organism>
<gene>
    <name evidence="1" type="ORF">Slati_4159200</name>
</gene>
<evidence type="ECO:0008006" key="2">
    <source>
        <dbReference type="Google" id="ProtNLM"/>
    </source>
</evidence>
<name>A0AAW2T935_9LAMI</name>
<dbReference type="EMBL" id="JACGWN010000015">
    <property type="protein sequence ID" value="KAL0401293.1"/>
    <property type="molecule type" value="Genomic_DNA"/>
</dbReference>
<dbReference type="AlphaFoldDB" id="A0AAW2T935"/>
<comment type="caution">
    <text evidence="1">The sequence shown here is derived from an EMBL/GenBank/DDBJ whole genome shotgun (WGS) entry which is preliminary data.</text>
</comment>